<evidence type="ECO:0000256" key="1">
    <source>
        <dbReference type="ARBA" id="ARBA00007926"/>
    </source>
</evidence>
<comment type="similarity">
    <text evidence="1">Belongs to the eukaryotic ribosomal protein eL28 family.</text>
</comment>
<dbReference type="PANTHER" id="PTHR10544">
    <property type="entry name" value="60S RIBOSOMAL PROTEIN L28"/>
    <property type="match status" value="1"/>
</dbReference>
<evidence type="ECO:0000313" key="6">
    <source>
        <dbReference type="Proteomes" id="UP000815325"/>
    </source>
</evidence>
<accession>A0ABQ7GRP2</accession>
<evidence type="ECO:0000259" key="4">
    <source>
        <dbReference type="Pfam" id="PF01778"/>
    </source>
</evidence>
<feature type="domain" description="Ribosomal eL28/Mak16" evidence="4">
    <location>
        <begin position="8"/>
        <end position="126"/>
    </location>
</feature>
<dbReference type="EMBL" id="MU069622">
    <property type="protein sequence ID" value="KAF5837260.1"/>
    <property type="molecule type" value="Genomic_DNA"/>
</dbReference>
<keyword evidence="3" id="KW-0687">Ribonucleoprotein</keyword>
<evidence type="ECO:0000256" key="3">
    <source>
        <dbReference type="ARBA" id="ARBA00023274"/>
    </source>
</evidence>
<keyword evidence="6" id="KW-1185">Reference proteome</keyword>
<sequence length="135" mass="15100">MTNVSNAVVWECVKKSNCFMRKGIHGGNHRTLFSAEPGNLYNKHSYKFSGLRHENDIVGVQASKDDTVDFIKGSKKNVNKPAKAVTHYKWKQNARRSLVSVGKQAASMRPDLKYPAQARMAAVQKSLRVKKALAK</sequence>
<evidence type="ECO:0000313" key="5">
    <source>
        <dbReference type="EMBL" id="KAF5837260.1"/>
    </source>
</evidence>
<reference evidence="5" key="1">
    <citation type="submission" date="2017-08" db="EMBL/GenBank/DDBJ databases">
        <authorList>
            <person name="Polle J.E."/>
            <person name="Barry K."/>
            <person name="Cushman J."/>
            <person name="Schmutz J."/>
            <person name="Tran D."/>
            <person name="Hathwaick L.T."/>
            <person name="Yim W.C."/>
            <person name="Jenkins J."/>
            <person name="Mckie-Krisberg Z.M."/>
            <person name="Prochnik S."/>
            <person name="Lindquist E."/>
            <person name="Dockter R.B."/>
            <person name="Adam C."/>
            <person name="Molina H."/>
            <person name="Bunkerborg J."/>
            <person name="Jin E."/>
            <person name="Buchheim M."/>
            <person name="Magnuson J."/>
        </authorList>
    </citation>
    <scope>NUCLEOTIDE SEQUENCE</scope>
    <source>
        <strain evidence="5">CCAP 19/18</strain>
    </source>
</reference>
<name>A0ABQ7GRP2_DUNSA</name>
<dbReference type="InterPro" id="IPR029004">
    <property type="entry name" value="Ribosomal_eL28/Mak16"/>
</dbReference>
<dbReference type="InterPro" id="IPR002672">
    <property type="entry name" value="Ribosomal_eL28"/>
</dbReference>
<gene>
    <name evidence="5" type="ORF">DUNSADRAFT_4587</name>
</gene>
<proteinExistence type="inferred from homology"/>
<comment type="caution">
    <text evidence="5">The sequence shown here is derived from an EMBL/GenBank/DDBJ whole genome shotgun (WGS) entry which is preliminary data.</text>
</comment>
<organism evidence="5 6">
    <name type="scientific">Dunaliella salina</name>
    <name type="common">Green alga</name>
    <name type="synonym">Protococcus salinus</name>
    <dbReference type="NCBI Taxonomy" id="3046"/>
    <lineage>
        <taxon>Eukaryota</taxon>
        <taxon>Viridiplantae</taxon>
        <taxon>Chlorophyta</taxon>
        <taxon>core chlorophytes</taxon>
        <taxon>Chlorophyceae</taxon>
        <taxon>CS clade</taxon>
        <taxon>Chlamydomonadales</taxon>
        <taxon>Dunaliellaceae</taxon>
        <taxon>Dunaliella</taxon>
    </lineage>
</organism>
<dbReference type="Pfam" id="PF01778">
    <property type="entry name" value="Ribosomal_L28e"/>
    <property type="match status" value="1"/>
</dbReference>
<keyword evidence="2" id="KW-0689">Ribosomal protein</keyword>
<dbReference type="Gene3D" id="3.30.390.110">
    <property type="match status" value="1"/>
</dbReference>
<dbReference type="Proteomes" id="UP000815325">
    <property type="component" value="Unassembled WGS sequence"/>
</dbReference>
<protein>
    <submittedName>
        <fullName evidence="5">Component of cytosolic 80S ribosome and 60S large subunit</fullName>
    </submittedName>
</protein>
<evidence type="ECO:0000256" key="2">
    <source>
        <dbReference type="ARBA" id="ARBA00022980"/>
    </source>
</evidence>